<dbReference type="GO" id="GO:0006508">
    <property type="term" value="P:proteolysis"/>
    <property type="evidence" value="ECO:0007669"/>
    <property type="project" value="UniProtKB-KW"/>
</dbReference>
<dbReference type="MEROPS" id="C48.001"/>
<dbReference type="InParanoid" id="G0VKK4"/>
<dbReference type="STRING" id="1064592.G0VKK4"/>
<dbReference type="GO" id="GO:0005730">
    <property type="term" value="C:nucleolus"/>
    <property type="evidence" value="ECO:0007669"/>
    <property type="project" value="EnsemblFungi"/>
</dbReference>
<evidence type="ECO:0000313" key="7">
    <source>
        <dbReference type="EMBL" id="CCC72041.1"/>
    </source>
</evidence>
<dbReference type="HOGENOM" id="CLU_021050_0_0_1"/>
<accession>G0VKK4</accession>
<feature type="region of interest" description="Disordered" evidence="5">
    <location>
        <begin position="264"/>
        <end position="300"/>
    </location>
</feature>
<dbReference type="AlphaFoldDB" id="G0VKK4"/>
<feature type="compositionally biased region" description="Basic and acidic residues" evidence="5">
    <location>
        <begin position="222"/>
        <end position="232"/>
    </location>
</feature>
<feature type="compositionally biased region" description="Polar residues" evidence="5">
    <location>
        <begin position="233"/>
        <end position="245"/>
    </location>
</feature>
<dbReference type="FunFam" id="3.30.310.130:FF:000008">
    <property type="entry name" value="Ubiquitin-like-specific protease 1"/>
    <property type="match status" value="1"/>
</dbReference>
<evidence type="ECO:0000259" key="6">
    <source>
        <dbReference type="PROSITE" id="PS50600"/>
    </source>
</evidence>
<evidence type="ECO:0000256" key="3">
    <source>
        <dbReference type="ARBA" id="ARBA00022801"/>
    </source>
</evidence>
<dbReference type="GO" id="GO:0000086">
    <property type="term" value="P:G2/M transition of mitotic cell cycle"/>
    <property type="evidence" value="ECO:0007669"/>
    <property type="project" value="EnsemblFungi"/>
</dbReference>
<dbReference type="OrthoDB" id="1939479at2759"/>
<dbReference type="GeneID" id="96905739"/>
<dbReference type="KEGG" id="ncs:NCAS_0J00620"/>
<feature type="domain" description="Ubiquitin-like protease family profile" evidence="6">
    <location>
        <begin position="486"/>
        <end position="644"/>
    </location>
</feature>
<reference evidence="7 8" key="1">
    <citation type="journal article" date="2011" name="Proc. Natl. Acad. Sci. U.S.A.">
        <title>Evolutionary erosion of yeast sex chromosomes by mating-type switching accidents.</title>
        <authorList>
            <person name="Gordon J.L."/>
            <person name="Armisen D."/>
            <person name="Proux-Wera E."/>
            <person name="Oheigeartaigh S.S."/>
            <person name="Byrne K.P."/>
            <person name="Wolfe K.H."/>
        </authorList>
    </citation>
    <scope>NUCLEOTIDE SEQUENCE [LARGE SCALE GENOMIC DNA]</scope>
    <source>
        <strain evidence="8">ATCC 76901 / BCRC 22586 / CBS 4309 / NBRC 1992 / NRRL Y-12630</strain>
    </source>
</reference>
<evidence type="ECO:0000256" key="5">
    <source>
        <dbReference type="SAM" id="MobiDB-lite"/>
    </source>
</evidence>
<keyword evidence="4" id="KW-0788">Thiol protease</keyword>
<dbReference type="GO" id="GO:0016929">
    <property type="term" value="F:deSUMOylase activity"/>
    <property type="evidence" value="ECO:0007669"/>
    <property type="project" value="EnsemblFungi"/>
</dbReference>
<comment type="similarity">
    <text evidence="1">Belongs to the peptidase C48 family.</text>
</comment>
<protein>
    <recommendedName>
        <fullName evidence="6">Ubiquitin-like protease family profile domain-containing protein</fullName>
    </recommendedName>
</protein>
<dbReference type="GO" id="GO:0016926">
    <property type="term" value="P:protein desumoylation"/>
    <property type="evidence" value="ECO:0007669"/>
    <property type="project" value="EnsemblFungi"/>
</dbReference>
<proteinExistence type="inferred from homology"/>
<evidence type="ECO:0000256" key="2">
    <source>
        <dbReference type="ARBA" id="ARBA00022670"/>
    </source>
</evidence>
<dbReference type="SUPFAM" id="SSF54001">
    <property type="entry name" value="Cysteine proteinases"/>
    <property type="match status" value="1"/>
</dbReference>
<keyword evidence="8" id="KW-1185">Reference proteome</keyword>
<dbReference type="RefSeq" id="XP_003678380.1">
    <property type="nucleotide sequence ID" value="XM_003678332.1"/>
</dbReference>
<dbReference type="EMBL" id="HE576761">
    <property type="protein sequence ID" value="CCC72041.1"/>
    <property type="molecule type" value="Genomic_DNA"/>
</dbReference>
<dbReference type="PANTHER" id="PTHR12606">
    <property type="entry name" value="SENTRIN/SUMO-SPECIFIC PROTEASE"/>
    <property type="match status" value="1"/>
</dbReference>
<keyword evidence="2" id="KW-0645">Protease</keyword>
<feature type="region of interest" description="Disordered" evidence="5">
    <location>
        <begin position="218"/>
        <end position="245"/>
    </location>
</feature>
<dbReference type="Pfam" id="PF02902">
    <property type="entry name" value="Peptidase_C48"/>
    <property type="match status" value="1"/>
</dbReference>
<sequence>MTRANWEKKWQVGFPNQHHITEKKVLNSQPSAKGNNSLLLDQRNQAMSVSSYRKSKNPNRFAPVYSPISTYYYSSKSTNNDRDAYASFFDPRRTMSAGSWDRKNNNRERSPWSIPSSTGTYEDNQKQNNDSNNKSILDDLFNLFHPGKLLWGKQGRSVTTNSSHEVAPKNSNEPSLSRKHLRDTDDFFYLPLKNRKINPSNTKVTNNQGKKRALANINNENNGKRSIPDSKSRNITTTNANSQSTVPISFSKDPFGWNKWETEEIGTSSSTSTLSPSQYGTKLLRRHHRRDSPRGSSFSFNNTREDAIQVLREKSDEVSYLKQIFNGEYQIPKCVQDEREHQLKLLELDRIQDLNENKNIKRSIIDLTEKIKNVLLDRTHKKDNNENTDDIIIVKEKKISPLEKKRRQYLDEKINYNKSLIKFENEFKNFKDLLEERRKIQDEVQKKKAFAKVKNLIPTLSKEEVNKVQNTILRKDNAKLMNRDNLEINIRDFKTLAPRRWLNDTIIEFFMKAIEKKTDKVVAFNSFFYTTLSERGYQGVRRWMKRKKATIASLNKIFVPINLNQSHWALCIVDIKNKTIGYVDSLSNGSTATSFAILTDVQNYVIQESGNTLGQDFELIHISCPQQPNGFDCGIYVCMNTLYLSRDAMLTFDKNDAIRMRQYIGHLILSDSLK</sequence>
<dbReference type="OMA" id="CGIYVCM"/>
<feature type="region of interest" description="Disordered" evidence="5">
    <location>
        <begin position="154"/>
        <end position="180"/>
    </location>
</feature>
<organism evidence="7 8">
    <name type="scientific">Naumovozyma castellii</name>
    <name type="common">Yeast</name>
    <name type="synonym">Saccharomyces castellii</name>
    <dbReference type="NCBI Taxonomy" id="27288"/>
    <lineage>
        <taxon>Eukaryota</taxon>
        <taxon>Fungi</taxon>
        <taxon>Dikarya</taxon>
        <taxon>Ascomycota</taxon>
        <taxon>Saccharomycotina</taxon>
        <taxon>Saccharomycetes</taxon>
        <taxon>Saccharomycetales</taxon>
        <taxon>Saccharomycetaceae</taxon>
        <taxon>Naumovozyma</taxon>
    </lineage>
</organism>
<feature type="compositionally biased region" description="Low complexity" evidence="5">
    <location>
        <begin position="267"/>
        <end position="277"/>
    </location>
</feature>
<dbReference type="GO" id="GO:0005643">
    <property type="term" value="C:nuclear pore"/>
    <property type="evidence" value="ECO:0007669"/>
    <property type="project" value="EnsemblFungi"/>
</dbReference>
<feature type="region of interest" description="Disordered" evidence="5">
    <location>
        <begin position="96"/>
        <end position="134"/>
    </location>
</feature>
<evidence type="ECO:0000313" key="8">
    <source>
        <dbReference type="Proteomes" id="UP000001640"/>
    </source>
</evidence>
<evidence type="ECO:0000256" key="1">
    <source>
        <dbReference type="ARBA" id="ARBA00005234"/>
    </source>
</evidence>
<dbReference type="PROSITE" id="PS50600">
    <property type="entry name" value="ULP_PROTEASE"/>
    <property type="match status" value="1"/>
</dbReference>
<dbReference type="PANTHER" id="PTHR12606:SF154">
    <property type="entry name" value="UBIQUITIN-LIKE-SPECIFIC PROTEASE 1"/>
    <property type="match status" value="1"/>
</dbReference>
<evidence type="ECO:0000256" key="4">
    <source>
        <dbReference type="ARBA" id="ARBA00022807"/>
    </source>
</evidence>
<dbReference type="InterPro" id="IPR003653">
    <property type="entry name" value="Peptidase_C48_C"/>
</dbReference>
<reference key="2">
    <citation type="submission" date="2011-08" db="EMBL/GenBank/DDBJ databases">
        <title>Genome sequence of Naumovozyma castellii.</title>
        <authorList>
            <person name="Gordon J.L."/>
            <person name="Armisen D."/>
            <person name="Proux-Wera E."/>
            <person name="OhEigeartaigh S.S."/>
            <person name="Byrne K.P."/>
            <person name="Wolfe K.H."/>
        </authorList>
    </citation>
    <scope>NUCLEOTIDE SEQUENCE</scope>
    <source>
        <strain>Type strain:CBS 4309</strain>
    </source>
</reference>
<feature type="compositionally biased region" description="Polar residues" evidence="5">
    <location>
        <begin position="113"/>
        <end position="122"/>
    </location>
</feature>
<dbReference type="Gene3D" id="1.10.418.20">
    <property type="match status" value="1"/>
</dbReference>
<feature type="compositionally biased region" description="Polar residues" evidence="5">
    <location>
        <begin position="156"/>
        <end position="175"/>
    </location>
</feature>
<dbReference type="FunCoup" id="G0VKK4">
    <property type="interactions" value="1435"/>
</dbReference>
<gene>
    <name evidence="7" type="primary">NCAS0J00620</name>
    <name evidence="7" type="ordered locus">NCAS_0J00620</name>
</gene>
<feature type="compositionally biased region" description="Basic and acidic residues" evidence="5">
    <location>
        <begin position="100"/>
        <end position="110"/>
    </location>
</feature>
<dbReference type="Proteomes" id="UP000001640">
    <property type="component" value="Chromosome 10"/>
</dbReference>
<keyword evidence="3" id="KW-0378">Hydrolase</keyword>
<dbReference type="eggNOG" id="KOG0778">
    <property type="taxonomic scope" value="Eukaryota"/>
</dbReference>
<name>G0VKK4_NAUCA</name>
<dbReference type="InterPro" id="IPR038765">
    <property type="entry name" value="Papain-like_cys_pep_sf"/>
</dbReference>
<dbReference type="Gene3D" id="3.30.310.130">
    <property type="entry name" value="Ubiquitin-related"/>
    <property type="match status" value="1"/>
</dbReference>